<protein>
    <submittedName>
        <fullName evidence="3">Uncharacterized protein</fullName>
    </submittedName>
</protein>
<dbReference type="EMBL" id="BRXY01000504">
    <property type="protein sequence ID" value="GMH97927.1"/>
    <property type="molecule type" value="Genomic_DNA"/>
</dbReference>
<keyword evidence="1" id="KW-0175">Coiled coil</keyword>
<feature type="coiled-coil region" evidence="1">
    <location>
        <begin position="161"/>
        <end position="483"/>
    </location>
</feature>
<feature type="compositionally biased region" description="Acidic residues" evidence="2">
    <location>
        <begin position="621"/>
        <end position="630"/>
    </location>
</feature>
<feature type="compositionally biased region" description="Polar residues" evidence="2">
    <location>
        <begin position="609"/>
        <end position="618"/>
    </location>
</feature>
<sequence length="1417" mass="159598">MRPTQYAVLPFAPVQPSVSLTLSTQESTSGGKPNVDSEYVNELQLEISDLLGRLKRRNLVIDAIRKAYLKDVVTIKHQIMLSKKDPNFDPENTELKHRLPSLDMRPTLDLFAPAECSLKVKPCDGCGGSLEIIHRESKRVAALTKSCTELQKIEQECRLKASRMEVQANKDRRALEELKERSAADKEVFLRQIAQLKAQLAEVDLESFERMRKALAEMAKEMATNNDKMSAYNMLKDQMDEMSREQDELRKRMEDSVIQIREMERLRAEAVQEMEAAKRRIAEMDEMLKKHEEENARHEKENARLNEELRLAAEKNARIQQLLDESRKNEAYLKQKISAMEAEFNDNMEREQQNQEELQNQIEAMRDKMRAAKNEADKSVKQLKEYKENSESGTAELVATKLSIAEDKAKEEFDKMQKEYEGVIENLRKELVVAKNDHEVAVKEGESKLKASESMRLEVEQAHEGLKEEKRGLTRQLTDMEGQIGAHQETIDGLSSQVAEQRSGRVDSLAANLALKAKLVGGDGSGSSSKEEVKGGEEVKEEPPQEGKENDRRASTVNFDLEQNEVESIDKIDERVHMKIEMDKMKEEMDALREQLEISQRAQELTKLQIVQQQQSSTTKEDEEGEEEEKKEEIKEEAAPTTDADVPTAEASDVMATQLEHLMQIVKEHKLQEEAHKLELEKAAFEKAELEKLHEEQKEEKNLVKQKSEKLEIQIREMGDTLSKQNMQIDMFEAQMKEKIDNSDDPEAARKAADEAKERQQAMEENMEKLLSQRDEGHKLEQALMEENFKKKEEELREKMDELAKANELQRQGSVNIEKFAALELELDRIPALQADVERLQKEVADLNGVIEGLKLENETLADTIESISSAPTTTMGDEGGGAEGGEATSTPAAAGGGGAITMMLKAQMASLKQENAKLYKFKEDVDIIRIERDEMSIEVRTLKHTVESLESTISDLEAAAVERNAKTALPNMMQAAKLRKEREAAQQQSSEQIRFLQDKLDKCKRQLLNLASNVCDYVTSGEEILAKDGVDVEEVEVENATHNLALLISTIGMGNGVEILELSAMMEMEHDAQLILDYVDARVRKGLLTTRNELNTLREVRDNPPSSGGGGPPKLDFMAKQREFRLNKKLKDTETKLAKMKDETAVFKAGLMEQMEQVSERADKSEREYMRVNSINEQLIPQVKAWESLKLEYEQLQISHDELAQQLEEALKELSSRKSELKSMGTDLFKCNIKIKNYGKSQDELEKKLGERTIEGRKYMKEIYGLKTKLQEIEDLEKERLDTNEDVGCQMGAEMTEMSTQTDFVGREVTLRQTNSIVGYPSKMWAKPIVTIGLVNKTIMAERAARTVNVNVSSGASGGGGGGMGGDGLFLPLLSGSHATGGGGGGAGPETSYLTTRAGMGSRGGGSRSGRRQQGW</sequence>
<feature type="coiled-coil region" evidence="1">
    <location>
        <begin position="575"/>
        <end position="602"/>
    </location>
</feature>
<evidence type="ECO:0000313" key="4">
    <source>
        <dbReference type="Proteomes" id="UP001165085"/>
    </source>
</evidence>
<organism evidence="3 4">
    <name type="scientific">Triparma strigata</name>
    <dbReference type="NCBI Taxonomy" id="1606541"/>
    <lineage>
        <taxon>Eukaryota</taxon>
        <taxon>Sar</taxon>
        <taxon>Stramenopiles</taxon>
        <taxon>Ochrophyta</taxon>
        <taxon>Bolidophyceae</taxon>
        <taxon>Parmales</taxon>
        <taxon>Triparmaceae</taxon>
        <taxon>Triparma</taxon>
    </lineage>
</organism>
<feature type="compositionally biased region" description="Basic and acidic residues" evidence="2">
    <location>
        <begin position="529"/>
        <end position="554"/>
    </location>
</feature>
<evidence type="ECO:0000256" key="2">
    <source>
        <dbReference type="SAM" id="MobiDB-lite"/>
    </source>
</evidence>
<feature type="coiled-coil region" evidence="1">
    <location>
        <begin position="933"/>
        <end position="1014"/>
    </location>
</feature>
<comment type="caution">
    <text evidence="3">The sequence shown here is derived from an EMBL/GenBank/DDBJ whole genome shotgun (WGS) entry which is preliminary data.</text>
</comment>
<feature type="region of interest" description="Disordered" evidence="2">
    <location>
        <begin position="607"/>
        <end position="652"/>
    </location>
</feature>
<evidence type="ECO:0000256" key="1">
    <source>
        <dbReference type="SAM" id="Coils"/>
    </source>
</evidence>
<feature type="region of interest" description="Disordered" evidence="2">
    <location>
        <begin position="867"/>
        <end position="894"/>
    </location>
</feature>
<name>A0A9W7C292_9STRA</name>
<evidence type="ECO:0000313" key="3">
    <source>
        <dbReference type="EMBL" id="GMH97927.1"/>
    </source>
</evidence>
<feature type="coiled-coil region" evidence="1">
    <location>
        <begin position="668"/>
        <end position="714"/>
    </location>
</feature>
<feature type="compositionally biased region" description="Low complexity" evidence="2">
    <location>
        <begin position="639"/>
        <end position="651"/>
    </location>
</feature>
<feature type="region of interest" description="Disordered" evidence="2">
    <location>
        <begin position="519"/>
        <end position="565"/>
    </location>
</feature>
<accession>A0A9W7C292</accession>
<feature type="region of interest" description="Disordered" evidence="2">
    <location>
        <begin position="1381"/>
        <end position="1417"/>
    </location>
</feature>
<dbReference type="Proteomes" id="UP001165085">
    <property type="component" value="Unassembled WGS sequence"/>
</dbReference>
<reference evidence="4" key="1">
    <citation type="journal article" date="2023" name="Commun. Biol.">
        <title>Genome analysis of Parmales, the sister group of diatoms, reveals the evolutionary specialization of diatoms from phago-mixotrophs to photoautotrophs.</title>
        <authorList>
            <person name="Ban H."/>
            <person name="Sato S."/>
            <person name="Yoshikawa S."/>
            <person name="Yamada K."/>
            <person name="Nakamura Y."/>
            <person name="Ichinomiya M."/>
            <person name="Sato N."/>
            <person name="Blanc-Mathieu R."/>
            <person name="Endo H."/>
            <person name="Kuwata A."/>
            <person name="Ogata H."/>
        </authorList>
    </citation>
    <scope>NUCLEOTIDE SEQUENCE [LARGE SCALE GENOMIC DNA]</scope>
    <source>
        <strain evidence="4">NIES 3701</strain>
    </source>
</reference>
<dbReference type="OrthoDB" id="72944at2759"/>
<gene>
    <name evidence="3" type="ORF">TrST_g4428</name>
</gene>
<feature type="region of interest" description="Disordered" evidence="2">
    <location>
        <begin position="741"/>
        <end position="763"/>
    </location>
</feature>
<keyword evidence="4" id="KW-1185">Reference proteome</keyword>
<feature type="coiled-coil region" evidence="1">
    <location>
        <begin position="1124"/>
        <end position="1225"/>
    </location>
</feature>
<proteinExistence type="predicted"/>